<evidence type="ECO:0000256" key="1">
    <source>
        <dbReference type="ARBA" id="ARBA00023015"/>
    </source>
</evidence>
<keyword evidence="2 4" id="KW-0238">DNA-binding</keyword>
<dbReference type="PRINTS" id="PR00455">
    <property type="entry name" value="HTHTETR"/>
</dbReference>
<evidence type="ECO:0000259" key="6">
    <source>
        <dbReference type="PROSITE" id="PS50977"/>
    </source>
</evidence>
<dbReference type="InterPro" id="IPR009057">
    <property type="entry name" value="Homeodomain-like_sf"/>
</dbReference>
<feature type="domain" description="HTH tetR-type" evidence="6">
    <location>
        <begin position="28"/>
        <end position="88"/>
    </location>
</feature>
<dbReference type="Pfam" id="PF00440">
    <property type="entry name" value="TetR_N"/>
    <property type="match status" value="1"/>
</dbReference>
<accession>A0ABV6UR48</accession>
<feature type="DNA-binding region" description="H-T-H motif" evidence="4">
    <location>
        <begin position="51"/>
        <end position="70"/>
    </location>
</feature>
<evidence type="ECO:0000313" key="7">
    <source>
        <dbReference type="EMBL" id="MFC1403928.1"/>
    </source>
</evidence>
<dbReference type="EMBL" id="JBHEZZ010000012">
    <property type="protein sequence ID" value="MFC1403928.1"/>
    <property type="molecule type" value="Genomic_DNA"/>
</dbReference>
<comment type="caution">
    <text evidence="7">The sequence shown here is derived from an EMBL/GenBank/DDBJ whole genome shotgun (WGS) entry which is preliminary data.</text>
</comment>
<name>A0ABV6UR48_9ACTN</name>
<keyword evidence="8" id="KW-1185">Reference proteome</keyword>
<sequence length="235" mass="24285">MPTTARASGPNRGRVGRPRAQGPAADGLAPRDGVLAAAAELFTRHGYAATTTRAIAERAGLRQASMYHYFAGKEDILAELLEGTVQPSLDLARVLAARAEPSAEARLWALCRADVALLCGGPHNLGALYLLPEVGAERFAAFHRVRAALKAAYRELLAATAAGAALAGPELELRGDLLFGLIEGVILIRRGTPAEPAEVLAPAAADAALRLSGAPEPAVADAAVQGARLLGTLHV</sequence>
<keyword evidence="3" id="KW-0804">Transcription</keyword>
<gene>
    <name evidence="7" type="ORF">ACEZDJ_21785</name>
</gene>
<evidence type="ECO:0000256" key="2">
    <source>
        <dbReference type="ARBA" id="ARBA00023125"/>
    </source>
</evidence>
<protein>
    <submittedName>
        <fullName evidence="7">TetR/AcrR family transcriptional regulator</fullName>
    </submittedName>
</protein>
<dbReference type="PANTHER" id="PTHR30055:SF234">
    <property type="entry name" value="HTH-TYPE TRANSCRIPTIONAL REGULATOR BETI"/>
    <property type="match status" value="1"/>
</dbReference>
<dbReference type="Proteomes" id="UP001592528">
    <property type="component" value="Unassembled WGS sequence"/>
</dbReference>
<evidence type="ECO:0000256" key="3">
    <source>
        <dbReference type="ARBA" id="ARBA00023163"/>
    </source>
</evidence>
<dbReference type="Gene3D" id="1.10.357.10">
    <property type="entry name" value="Tetracycline Repressor, domain 2"/>
    <property type="match status" value="1"/>
</dbReference>
<dbReference type="InterPro" id="IPR050109">
    <property type="entry name" value="HTH-type_TetR-like_transc_reg"/>
</dbReference>
<evidence type="ECO:0000313" key="8">
    <source>
        <dbReference type="Proteomes" id="UP001592528"/>
    </source>
</evidence>
<evidence type="ECO:0000256" key="4">
    <source>
        <dbReference type="PROSITE-ProRule" id="PRU00335"/>
    </source>
</evidence>
<organism evidence="7 8">
    <name type="scientific">Streptacidiphilus cavernicola</name>
    <dbReference type="NCBI Taxonomy" id="3342716"/>
    <lineage>
        <taxon>Bacteria</taxon>
        <taxon>Bacillati</taxon>
        <taxon>Actinomycetota</taxon>
        <taxon>Actinomycetes</taxon>
        <taxon>Kitasatosporales</taxon>
        <taxon>Streptomycetaceae</taxon>
        <taxon>Streptacidiphilus</taxon>
    </lineage>
</organism>
<proteinExistence type="predicted"/>
<keyword evidence="1" id="KW-0805">Transcription regulation</keyword>
<dbReference type="RefSeq" id="WP_051725118.1">
    <property type="nucleotide sequence ID" value="NZ_JBHEZZ010000012.1"/>
</dbReference>
<dbReference type="PANTHER" id="PTHR30055">
    <property type="entry name" value="HTH-TYPE TRANSCRIPTIONAL REGULATOR RUTR"/>
    <property type="match status" value="1"/>
</dbReference>
<dbReference type="SUPFAM" id="SSF46689">
    <property type="entry name" value="Homeodomain-like"/>
    <property type="match status" value="1"/>
</dbReference>
<reference evidence="7 8" key="1">
    <citation type="submission" date="2024-09" db="EMBL/GenBank/DDBJ databases">
        <authorList>
            <person name="Lee S.D."/>
        </authorList>
    </citation>
    <scope>NUCLEOTIDE SEQUENCE [LARGE SCALE GENOMIC DNA]</scope>
    <source>
        <strain evidence="7 8">N1-5</strain>
    </source>
</reference>
<feature type="region of interest" description="Disordered" evidence="5">
    <location>
        <begin position="1"/>
        <end position="28"/>
    </location>
</feature>
<evidence type="ECO:0000256" key="5">
    <source>
        <dbReference type="SAM" id="MobiDB-lite"/>
    </source>
</evidence>
<dbReference type="PROSITE" id="PS50977">
    <property type="entry name" value="HTH_TETR_2"/>
    <property type="match status" value="1"/>
</dbReference>
<dbReference type="InterPro" id="IPR001647">
    <property type="entry name" value="HTH_TetR"/>
</dbReference>